<reference evidence="3" key="1">
    <citation type="journal article" date="2019" name="Int. J. Syst. Evol. Microbiol.">
        <title>The Global Catalogue of Microorganisms (GCM) 10K type strain sequencing project: providing services to taxonomists for standard genome sequencing and annotation.</title>
        <authorList>
            <consortium name="The Broad Institute Genomics Platform"/>
            <consortium name="The Broad Institute Genome Sequencing Center for Infectious Disease"/>
            <person name="Wu L."/>
            <person name="Ma J."/>
        </authorList>
    </citation>
    <scope>NUCLEOTIDE SEQUENCE [LARGE SCALE GENOMIC DNA]</scope>
    <source>
        <strain evidence="3">JCM 12393</strain>
    </source>
</reference>
<sequence>MTSVNTVAARTRISSRTAVPEPVSGDGARGSAAVVEVIPLWAAPRVPVLPVARGR</sequence>
<name>A0ABP4J0E8_9ACTN</name>
<proteinExistence type="predicted"/>
<accession>A0ABP4J0E8</accession>
<comment type="caution">
    <text evidence="2">The sequence shown here is derived from an EMBL/GenBank/DDBJ whole genome shotgun (WGS) entry which is preliminary data.</text>
</comment>
<dbReference type="RefSeq" id="WP_344338188.1">
    <property type="nucleotide sequence ID" value="NZ_BAAAKJ010000231.1"/>
</dbReference>
<dbReference type="Proteomes" id="UP001499863">
    <property type="component" value="Unassembled WGS sequence"/>
</dbReference>
<protein>
    <submittedName>
        <fullName evidence="2">Uncharacterized protein</fullName>
    </submittedName>
</protein>
<feature type="region of interest" description="Disordered" evidence="1">
    <location>
        <begin position="1"/>
        <end position="29"/>
    </location>
</feature>
<evidence type="ECO:0000313" key="2">
    <source>
        <dbReference type="EMBL" id="GAA1400879.1"/>
    </source>
</evidence>
<evidence type="ECO:0000313" key="3">
    <source>
        <dbReference type="Proteomes" id="UP001499863"/>
    </source>
</evidence>
<gene>
    <name evidence="2" type="ORF">GCM10009639_42460</name>
</gene>
<keyword evidence="3" id="KW-1185">Reference proteome</keyword>
<organism evidence="2 3">
    <name type="scientific">Kitasatospora putterlickiae</name>
    <dbReference type="NCBI Taxonomy" id="221725"/>
    <lineage>
        <taxon>Bacteria</taxon>
        <taxon>Bacillati</taxon>
        <taxon>Actinomycetota</taxon>
        <taxon>Actinomycetes</taxon>
        <taxon>Kitasatosporales</taxon>
        <taxon>Streptomycetaceae</taxon>
        <taxon>Kitasatospora</taxon>
    </lineage>
</organism>
<dbReference type="EMBL" id="BAAAKJ010000231">
    <property type="protein sequence ID" value="GAA1400879.1"/>
    <property type="molecule type" value="Genomic_DNA"/>
</dbReference>
<feature type="compositionally biased region" description="Polar residues" evidence="1">
    <location>
        <begin position="1"/>
        <end position="17"/>
    </location>
</feature>
<evidence type="ECO:0000256" key="1">
    <source>
        <dbReference type="SAM" id="MobiDB-lite"/>
    </source>
</evidence>